<name>A0ABQ2EBK5_9GAMM</name>
<organism evidence="3 4">
    <name type="scientific">Luteimonas terricola</name>
    <dbReference type="NCBI Taxonomy" id="645597"/>
    <lineage>
        <taxon>Bacteria</taxon>
        <taxon>Pseudomonadati</taxon>
        <taxon>Pseudomonadota</taxon>
        <taxon>Gammaproteobacteria</taxon>
        <taxon>Lysobacterales</taxon>
        <taxon>Lysobacteraceae</taxon>
        <taxon>Luteimonas</taxon>
    </lineage>
</organism>
<dbReference type="RefSeq" id="WP_132985200.1">
    <property type="nucleotide sequence ID" value="NZ_BMME01000001.1"/>
</dbReference>
<evidence type="ECO:0000313" key="3">
    <source>
        <dbReference type="EMBL" id="GGK01400.1"/>
    </source>
</evidence>
<evidence type="ECO:0008006" key="5">
    <source>
        <dbReference type="Google" id="ProtNLM"/>
    </source>
</evidence>
<dbReference type="EMBL" id="BMME01000001">
    <property type="protein sequence ID" value="GGK01400.1"/>
    <property type="molecule type" value="Genomic_DNA"/>
</dbReference>
<protein>
    <recommendedName>
        <fullName evidence="5">Type IV secretion system protein VirB5</fullName>
    </recommendedName>
</protein>
<proteinExistence type="predicted"/>
<sequence>MDDREVGGPRRRCGRKGGLVLALCGALAAGPAMAQWAVVDVPHTVKTALGWVAQYRQMIEDYQRQLEQLQTLNKQYEQALVTGTAYSGSAGHRENFEKRDADADLVKRCGTGPARHAKGEEQFAYCTSIVRTENRRFNAIVDMLEVVNDRDEELRAAYAEREAIGKEEEGKLASNTNRILSIQGQLQNDVQSGERLMAAYDTALRALRENHVRVANEALQGQPGGALVQGVALKLALRAARERDR</sequence>
<keyword evidence="4" id="KW-1185">Reference proteome</keyword>
<keyword evidence="2" id="KW-0732">Signal</keyword>
<comment type="caution">
    <text evidence="3">The sequence shown here is derived from an EMBL/GenBank/DDBJ whole genome shotgun (WGS) entry which is preliminary data.</text>
</comment>
<feature type="signal peptide" evidence="2">
    <location>
        <begin position="1"/>
        <end position="34"/>
    </location>
</feature>
<evidence type="ECO:0000256" key="1">
    <source>
        <dbReference type="SAM" id="Coils"/>
    </source>
</evidence>
<evidence type="ECO:0000256" key="2">
    <source>
        <dbReference type="SAM" id="SignalP"/>
    </source>
</evidence>
<reference evidence="4" key="1">
    <citation type="journal article" date="2019" name="Int. J. Syst. Evol. Microbiol.">
        <title>The Global Catalogue of Microorganisms (GCM) 10K type strain sequencing project: providing services to taxonomists for standard genome sequencing and annotation.</title>
        <authorList>
            <consortium name="The Broad Institute Genomics Platform"/>
            <consortium name="The Broad Institute Genome Sequencing Center for Infectious Disease"/>
            <person name="Wu L."/>
            <person name="Ma J."/>
        </authorList>
    </citation>
    <scope>NUCLEOTIDE SEQUENCE [LARGE SCALE GENOMIC DNA]</scope>
    <source>
        <strain evidence="4">CGMCC 1.8985</strain>
    </source>
</reference>
<feature type="chain" id="PRO_5046852633" description="Type IV secretion system protein VirB5" evidence="2">
    <location>
        <begin position="35"/>
        <end position="245"/>
    </location>
</feature>
<gene>
    <name evidence="3" type="ORF">GCM10011394_08300</name>
</gene>
<dbReference type="Proteomes" id="UP000599009">
    <property type="component" value="Unassembled WGS sequence"/>
</dbReference>
<accession>A0ABQ2EBK5</accession>
<keyword evidence="1" id="KW-0175">Coiled coil</keyword>
<feature type="coiled-coil region" evidence="1">
    <location>
        <begin position="52"/>
        <end position="82"/>
    </location>
</feature>
<evidence type="ECO:0000313" key="4">
    <source>
        <dbReference type="Proteomes" id="UP000599009"/>
    </source>
</evidence>